<keyword evidence="5 8" id="KW-1133">Transmembrane helix</keyword>
<feature type="transmembrane region" description="Helical" evidence="8">
    <location>
        <begin position="560"/>
        <end position="579"/>
    </location>
</feature>
<feature type="transmembrane region" description="Helical" evidence="8">
    <location>
        <begin position="638"/>
        <end position="661"/>
    </location>
</feature>
<feature type="transmembrane region" description="Helical" evidence="8">
    <location>
        <begin position="295"/>
        <end position="319"/>
    </location>
</feature>
<keyword evidence="3" id="KW-1003">Cell membrane</keyword>
<feature type="transmembrane region" description="Helical" evidence="8">
    <location>
        <begin position="667"/>
        <end position="689"/>
    </location>
</feature>
<dbReference type="SUPFAM" id="SSF82866">
    <property type="entry name" value="Multidrug efflux transporter AcrB transmembrane domain"/>
    <property type="match status" value="2"/>
</dbReference>
<comment type="caution">
    <text evidence="10">The sequence shown here is derived from an EMBL/GenBank/DDBJ whole genome shotgun (WGS) entry which is preliminary data.</text>
</comment>
<evidence type="ECO:0000256" key="2">
    <source>
        <dbReference type="ARBA" id="ARBA00010157"/>
    </source>
</evidence>
<dbReference type="PANTHER" id="PTHR33406">
    <property type="entry name" value="MEMBRANE PROTEIN MJ1562-RELATED"/>
    <property type="match status" value="1"/>
</dbReference>
<dbReference type="InterPro" id="IPR004869">
    <property type="entry name" value="MMPL_dom"/>
</dbReference>
<dbReference type="RefSeq" id="WP_345730840.1">
    <property type="nucleotide sequence ID" value="NZ_BAAAYN010000035.1"/>
</dbReference>
<accession>A0ABP6T4F6</accession>
<organism evidence="10 11">
    <name type="scientific">Cryptosporangium minutisporangium</name>
    <dbReference type="NCBI Taxonomy" id="113569"/>
    <lineage>
        <taxon>Bacteria</taxon>
        <taxon>Bacillati</taxon>
        <taxon>Actinomycetota</taxon>
        <taxon>Actinomycetes</taxon>
        <taxon>Cryptosporangiales</taxon>
        <taxon>Cryptosporangiaceae</taxon>
        <taxon>Cryptosporangium</taxon>
    </lineage>
</organism>
<feature type="region of interest" description="Disordered" evidence="7">
    <location>
        <begin position="333"/>
        <end position="367"/>
    </location>
</feature>
<gene>
    <name evidence="10" type="ORF">GCM10020369_52120</name>
</gene>
<sequence length="736" mass="75664">MSRFLYRVGGAAAAHPWRTIAGWLVVLIAALTLAGVAGGTPHDNYNVPGTSSQRGTDLLREAFPTFAGTDARVVVHGEQLDPALLTALGKRLADVEHVGTVSPPRVSGDRDTALFSLTYTVPVTDFQGSEALDALEGAAKPATDAGLQVEFGGQVAENIGSVSGIAEAIGIVAALIILLLAFRSVVAAGLPIAVAIVGLGIGSAAILLLAAVSDVSTTAPTVASMVGLGVGIDYALLLVTRYAEGVRSGLDPRVAAATATATAGTSIVVAGVTVLLSLFGLAFAGLATYRSFGSATALVVGFVVLSAVTLVPALCGLAGRRVLPRRERKNIDAVPSTAAVHPATSGRKAGARAAGTPTTSGGPAKPGLTARWAARVGRRPLPWALAALAVLLLLATPMLGMRTWPQDAGSQPTSNTSRQAYDLIAAEYGEGANGPLLVAVDLTELPASALPELAARLAADPGVAAVAPPVVAPSGDAAVITVEPEYGPQDERASALVDHLRADVLPDGAEITGLTAVFRDIAALLSDRLWLVVGVVVALSLVFLLVMFRSVVVPVKAAAMNLLSIAAAYGVITVVFQWGWGAELLGLPHAVPVSTWVPLLMFAVLFGLSMDYEVFLLSRIREDWLRTGDAHGSVVRGLAATGRVITGAALIMVAVFVGFGLDPDVTVKMIGVGMATAVAVDATIVRMVLVPATMALLGRANWWLPGWLDRILPKVDLHTEEAPPAPTREPELATAR</sequence>
<dbReference type="Proteomes" id="UP001501676">
    <property type="component" value="Unassembled WGS sequence"/>
</dbReference>
<feature type="transmembrane region" description="Helical" evidence="8">
    <location>
        <begin position="159"/>
        <end position="182"/>
    </location>
</feature>
<keyword evidence="6 8" id="KW-0472">Membrane</keyword>
<reference evidence="11" key="1">
    <citation type="journal article" date="2019" name="Int. J. Syst. Evol. Microbiol.">
        <title>The Global Catalogue of Microorganisms (GCM) 10K type strain sequencing project: providing services to taxonomists for standard genome sequencing and annotation.</title>
        <authorList>
            <consortium name="The Broad Institute Genomics Platform"/>
            <consortium name="The Broad Institute Genome Sequencing Center for Infectious Disease"/>
            <person name="Wu L."/>
            <person name="Ma J."/>
        </authorList>
    </citation>
    <scope>NUCLEOTIDE SEQUENCE [LARGE SCALE GENOMIC DNA]</scope>
    <source>
        <strain evidence="11">JCM 9458</strain>
    </source>
</reference>
<feature type="transmembrane region" description="Helical" evidence="8">
    <location>
        <begin position="381"/>
        <end position="400"/>
    </location>
</feature>
<comment type="similarity">
    <text evidence="2">Belongs to the resistance-nodulation-cell division (RND) (TC 2.A.6) family. MmpL subfamily.</text>
</comment>
<evidence type="ECO:0000313" key="11">
    <source>
        <dbReference type="Proteomes" id="UP001501676"/>
    </source>
</evidence>
<dbReference type="EMBL" id="BAAAYN010000035">
    <property type="protein sequence ID" value="GAA3392018.1"/>
    <property type="molecule type" value="Genomic_DNA"/>
</dbReference>
<dbReference type="InterPro" id="IPR000731">
    <property type="entry name" value="SSD"/>
</dbReference>
<proteinExistence type="inferred from homology"/>
<evidence type="ECO:0000313" key="10">
    <source>
        <dbReference type="EMBL" id="GAA3392018.1"/>
    </source>
</evidence>
<evidence type="ECO:0000256" key="6">
    <source>
        <dbReference type="ARBA" id="ARBA00023136"/>
    </source>
</evidence>
<feature type="transmembrane region" description="Helical" evidence="8">
    <location>
        <begin position="529"/>
        <end position="548"/>
    </location>
</feature>
<keyword evidence="11" id="KW-1185">Reference proteome</keyword>
<feature type="transmembrane region" description="Helical" evidence="8">
    <location>
        <begin position="189"/>
        <end position="210"/>
    </location>
</feature>
<dbReference type="InterPro" id="IPR050545">
    <property type="entry name" value="Mycobact_MmpL"/>
</dbReference>
<evidence type="ECO:0000259" key="9">
    <source>
        <dbReference type="PROSITE" id="PS50156"/>
    </source>
</evidence>
<protein>
    <submittedName>
        <fullName evidence="10">MMPL family transporter</fullName>
    </submittedName>
</protein>
<feature type="transmembrane region" description="Helical" evidence="8">
    <location>
        <begin position="20"/>
        <end position="38"/>
    </location>
</feature>
<evidence type="ECO:0000256" key="8">
    <source>
        <dbReference type="SAM" id="Phobius"/>
    </source>
</evidence>
<name>A0ABP6T4F6_9ACTN</name>
<feature type="domain" description="SSD" evidence="9">
    <location>
        <begin position="185"/>
        <end position="317"/>
    </location>
</feature>
<dbReference type="Pfam" id="PF03176">
    <property type="entry name" value="MMPL"/>
    <property type="match status" value="2"/>
</dbReference>
<keyword evidence="4 8" id="KW-0812">Transmembrane</keyword>
<evidence type="ECO:0000256" key="1">
    <source>
        <dbReference type="ARBA" id="ARBA00004651"/>
    </source>
</evidence>
<evidence type="ECO:0000256" key="7">
    <source>
        <dbReference type="SAM" id="MobiDB-lite"/>
    </source>
</evidence>
<feature type="transmembrane region" description="Helical" evidence="8">
    <location>
        <begin position="254"/>
        <end position="283"/>
    </location>
</feature>
<feature type="transmembrane region" description="Helical" evidence="8">
    <location>
        <begin position="222"/>
        <end position="242"/>
    </location>
</feature>
<dbReference type="Gene3D" id="1.20.1640.10">
    <property type="entry name" value="Multidrug efflux transporter AcrB transmembrane domain"/>
    <property type="match status" value="2"/>
</dbReference>
<comment type="subcellular location">
    <subcellularLocation>
        <location evidence="1">Cell membrane</location>
        <topology evidence="1">Multi-pass membrane protein</topology>
    </subcellularLocation>
</comment>
<evidence type="ECO:0000256" key="5">
    <source>
        <dbReference type="ARBA" id="ARBA00022989"/>
    </source>
</evidence>
<dbReference type="PROSITE" id="PS50156">
    <property type="entry name" value="SSD"/>
    <property type="match status" value="1"/>
</dbReference>
<evidence type="ECO:0000256" key="4">
    <source>
        <dbReference type="ARBA" id="ARBA00022692"/>
    </source>
</evidence>
<dbReference type="PANTHER" id="PTHR33406:SF11">
    <property type="entry name" value="MEMBRANE PROTEIN SCO6666-RELATED"/>
    <property type="match status" value="1"/>
</dbReference>
<evidence type="ECO:0000256" key="3">
    <source>
        <dbReference type="ARBA" id="ARBA00022475"/>
    </source>
</evidence>
<feature type="transmembrane region" description="Helical" evidence="8">
    <location>
        <begin position="599"/>
        <end position="617"/>
    </location>
</feature>